<dbReference type="InterPro" id="IPR006047">
    <property type="entry name" value="GH13_cat_dom"/>
</dbReference>
<name>A0ABW4RZI2_9ACTN</name>
<dbReference type="SUPFAM" id="SSF51445">
    <property type="entry name" value="(Trans)glycosidases"/>
    <property type="match status" value="1"/>
</dbReference>
<dbReference type="Proteomes" id="UP001597326">
    <property type="component" value="Unassembled WGS sequence"/>
</dbReference>
<keyword evidence="2" id="KW-0326">Glycosidase</keyword>
<evidence type="ECO:0000313" key="5">
    <source>
        <dbReference type="Proteomes" id="UP001597326"/>
    </source>
</evidence>
<dbReference type="CDD" id="cd11354">
    <property type="entry name" value="AmyAc_bac_CMD_like"/>
    <property type="match status" value="1"/>
</dbReference>
<dbReference type="Gene3D" id="3.20.20.80">
    <property type="entry name" value="Glycosidases"/>
    <property type="match status" value="1"/>
</dbReference>
<feature type="domain" description="Glycosyl hydrolase family 13 catalytic" evidence="3">
    <location>
        <begin position="11"/>
        <end position="359"/>
    </location>
</feature>
<proteinExistence type="predicted"/>
<evidence type="ECO:0000256" key="1">
    <source>
        <dbReference type="ARBA" id="ARBA00022801"/>
    </source>
</evidence>
<dbReference type="PANTHER" id="PTHR10357">
    <property type="entry name" value="ALPHA-AMYLASE FAMILY MEMBER"/>
    <property type="match status" value="1"/>
</dbReference>
<dbReference type="EMBL" id="JBHUFZ010000032">
    <property type="protein sequence ID" value="MFD1891224.1"/>
    <property type="molecule type" value="Genomic_DNA"/>
</dbReference>
<accession>A0ABW4RZI2</accession>
<sequence>MNWVEHSMWWQVYPLGFVGADVTGEDRACRRPVSALIGWLDYVTELGLSGLALNPLFASSGHGYDITDHFALDERLGSEQDLRELVDACHQRGLKVMFDGVFNHVGRNHPLVQQALAEGPTSSANQYFRITWPQDWQPGQPPSSVDCFEGHEALVSLDHSSPAVAELVTEAMCHWLELGIDAWRLDAAYAVPLDFWTRVLPRVRERHPEVYVVGEVLHGDYPRIVQESGMDSVTQYELWKAIWSGLRDRNFFETAWSVGRHDDFLDSFVPWTFIGNHDVTRLASQVPTPEHQPHALVMLMTLGGTPAVYYGDEQAFTGEKTQTWHGDDAIRPAMPDSPQELLPYGWPTYRLHQELVALRRRHAWLHRARTQQLHLTNTQYAYRTSGEGGSLVVALNLDATPAGIPVDGVHQVEAGSADIQQDGHLVVLPPNGWAVLG</sequence>
<evidence type="ECO:0000256" key="2">
    <source>
        <dbReference type="ARBA" id="ARBA00023295"/>
    </source>
</evidence>
<dbReference type="GO" id="GO:0016787">
    <property type="term" value="F:hydrolase activity"/>
    <property type="evidence" value="ECO:0007669"/>
    <property type="project" value="UniProtKB-KW"/>
</dbReference>
<gene>
    <name evidence="4" type="ORF">ACFSCS_13685</name>
</gene>
<reference evidence="5" key="1">
    <citation type="journal article" date="2019" name="Int. J. Syst. Evol. Microbiol.">
        <title>The Global Catalogue of Microorganisms (GCM) 10K type strain sequencing project: providing services to taxonomists for standard genome sequencing and annotation.</title>
        <authorList>
            <consortium name="The Broad Institute Genomics Platform"/>
            <consortium name="The Broad Institute Genome Sequencing Center for Infectious Disease"/>
            <person name="Wu L."/>
            <person name="Ma J."/>
        </authorList>
    </citation>
    <scope>NUCLEOTIDE SEQUENCE [LARGE SCALE GENOMIC DNA]</scope>
    <source>
        <strain evidence="5">CAIM 431</strain>
    </source>
</reference>
<keyword evidence="5" id="KW-1185">Reference proteome</keyword>
<dbReference type="RefSeq" id="WP_343875473.1">
    <property type="nucleotide sequence ID" value="NZ_BAAAIX010000033.1"/>
</dbReference>
<organism evidence="4 5">
    <name type="scientific">Luteococcus peritonei</name>
    <dbReference type="NCBI Taxonomy" id="88874"/>
    <lineage>
        <taxon>Bacteria</taxon>
        <taxon>Bacillati</taxon>
        <taxon>Actinomycetota</taxon>
        <taxon>Actinomycetes</taxon>
        <taxon>Propionibacteriales</taxon>
        <taxon>Propionibacteriaceae</taxon>
        <taxon>Luteococcus</taxon>
    </lineage>
</organism>
<evidence type="ECO:0000259" key="3">
    <source>
        <dbReference type="SMART" id="SM00642"/>
    </source>
</evidence>
<dbReference type="SMART" id="SM00642">
    <property type="entry name" value="Aamy"/>
    <property type="match status" value="1"/>
</dbReference>
<dbReference type="Pfam" id="PF00128">
    <property type="entry name" value="Alpha-amylase"/>
    <property type="match status" value="1"/>
</dbReference>
<dbReference type="InterPro" id="IPR017853">
    <property type="entry name" value="GH"/>
</dbReference>
<evidence type="ECO:0000313" key="4">
    <source>
        <dbReference type="EMBL" id="MFD1891224.1"/>
    </source>
</evidence>
<keyword evidence="1 4" id="KW-0378">Hydrolase</keyword>
<comment type="caution">
    <text evidence="4">The sequence shown here is derived from an EMBL/GenBank/DDBJ whole genome shotgun (WGS) entry which is preliminary data.</text>
</comment>
<protein>
    <submittedName>
        <fullName evidence="4">Alpha-amylase family glycosyl hydrolase</fullName>
    </submittedName>
</protein>
<dbReference type="PANTHER" id="PTHR10357:SF210">
    <property type="entry name" value="MALTODEXTRIN GLUCOSIDASE"/>
    <property type="match status" value="1"/>
</dbReference>